<dbReference type="CDD" id="cd21123">
    <property type="entry name" value="SPASM_MftC-like"/>
    <property type="match status" value="1"/>
</dbReference>
<feature type="domain" description="Radical SAM core" evidence="7">
    <location>
        <begin position="1"/>
        <end position="177"/>
    </location>
</feature>
<comment type="cofactor">
    <cofactor evidence="1">
        <name>[4Fe-4S] cluster</name>
        <dbReference type="ChEBI" id="CHEBI:49883"/>
    </cofactor>
</comment>
<gene>
    <name evidence="8" type="primary">nirJ_1</name>
    <name evidence="8" type="ORF">MPEBLZ_00639</name>
</gene>
<name>A0A0P8E2Z3_9EURY</name>
<evidence type="ECO:0000313" key="8">
    <source>
        <dbReference type="EMBL" id="KPQ44753.1"/>
    </source>
</evidence>
<dbReference type="InterPro" id="IPR013785">
    <property type="entry name" value="Aldolase_TIM"/>
</dbReference>
<dbReference type="PANTHER" id="PTHR11228:SF7">
    <property type="entry name" value="PQQA PEPTIDE CYCLASE"/>
    <property type="match status" value="1"/>
</dbReference>
<protein>
    <submittedName>
        <fullName evidence="8">Heme biosynthesis protein</fullName>
    </submittedName>
</protein>
<reference evidence="8 9" key="1">
    <citation type="submission" date="2015-09" db="EMBL/GenBank/DDBJ databases">
        <title>A metagenomics-based metabolic model of nitrate-dependent anaerobic oxidation of methane by Methanoperedens-like archaea.</title>
        <authorList>
            <person name="Arshad A."/>
            <person name="Speth D.R."/>
            <person name="De Graaf R.M."/>
            <person name="Op Den Camp H.J."/>
            <person name="Jetten M.S."/>
            <person name="Welte C.U."/>
        </authorList>
    </citation>
    <scope>NUCLEOTIDE SEQUENCE [LARGE SCALE GENOMIC DNA]</scope>
</reference>
<dbReference type="InterPro" id="IPR023885">
    <property type="entry name" value="4Fe4S-binding_SPASM_dom"/>
</dbReference>
<keyword evidence="2" id="KW-0004">4Fe-4S</keyword>
<dbReference type="PANTHER" id="PTHR11228">
    <property type="entry name" value="RADICAL SAM DOMAIN PROTEIN"/>
    <property type="match status" value="1"/>
</dbReference>
<dbReference type="PROSITE" id="PS51918">
    <property type="entry name" value="RADICAL_SAM"/>
    <property type="match status" value="1"/>
</dbReference>
<dbReference type="Pfam" id="PF04055">
    <property type="entry name" value="Radical_SAM"/>
    <property type="match status" value="1"/>
</dbReference>
<proteinExistence type="predicted"/>
<evidence type="ECO:0000313" key="9">
    <source>
        <dbReference type="Proteomes" id="UP000050360"/>
    </source>
</evidence>
<keyword evidence="3" id="KW-0949">S-adenosyl-L-methionine</keyword>
<dbReference type="InterPro" id="IPR058240">
    <property type="entry name" value="rSAM_sf"/>
</dbReference>
<evidence type="ECO:0000256" key="2">
    <source>
        <dbReference type="ARBA" id="ARBA00022485"/>
    </source>
</evidence>
<evidence type="ECO:0000256" key="3">
    <source>
        <dbReference type="ARBA" id="ARBA00022691"/>
    </source>
</evidence>
<keyword evidence="6" id="KW-0411">Iron-sulfur</keyword>
<dbReference type="InterPro" id="IPR007197">
    <property type="entry name" value="rSAM"/>
</dbReference>
<dbReference type="InterPro" id="IPR017200">
    <property type="entry name" value="PqqE-like"/>
</dbReference>
<accession>A0A0P8E2Z3</accession>
<dbReference type="Gene3D" id="3.20.20.70">
    <property type="entry name" value="Aldolase class I"/>
    <property type="match status" value="1"/>
</dbReference>
<dbReference type="Pfam" id="PF13186">
    <property type="entry name" value="SPASM"/>
    <property type="match status" value="1"/>
</dbReference>
<evidence type="ECO:0000256" key="1">
    <source>
        <dbReference type="ARBA" id="ARBA00001966"/>
    </source>
</evidence>
<feature type="non-terminal residue" evidence="8">
    <location>
        <position position="1"/>
    </location>
</feature>
<dbReference type="GO" id="GO:0051539">
    <property type="term" value="F:4 iron, 4 sulfur cluster binding"/>
    <property type="evidence" value="ECO:0007669"/>
    <property type="project" value="UniProtKB-KW"/>
</dbReference>
<dbReference type="NCBIfam" id="TIGR04085">
    <property type="entry name" value="rSAM_more_4Fe4S"/>
    <property type="match status" value="1"/>
</dbReference>
<dbReference type="AlphaFoldDB" id="A0A0P8E2Z3"/>
<keyword evidence="4" id="KW-0479">Metal-binding</keyword>
<evidence type="ECO:0000256" key="5">
    <source>
        <dbReference type="ARBA" id="ARBA00023004"/>
    </source>
</evidence>
<dbReference type="InterPro" id="IPR050377">
    <property type="entry name" value="Radical_SAM_PqqE_MftC-like"/>
</dbReference>
<dbReference type="CDD" id="cd01335">
    <property type="entry name" value="Radical_SAM"/>
    <property type="match status" value="1"/>
</dbReference>
<evidence type="ECO:0000256" key="4">
    <source>
        <dbReference type="ARBA" id="ARBA00022723"/>
    </source>
</evidence>
<organism evidence="8 9">
    <name type="scientific">Candidatus Methanoperedens nitratireducens</name>
    <dbReference type="NCBI Taxonomy" id="1392998"/>
    <lineage>
        <taxon>Archaea</taxon>
        <taxon>Methanobacteriati</taxon>
        <taxon>Methanobacteriota</taxon>
        <taxon>Stenosarchaea group</taxon>
        <taxon>Methanomicrobia</taxon>
        <taxon>Methanosarcinales</taxon>
        <taxon>ANME-2 cluster</taxon>
        <taxon>Candidatus Methanoperedentaceae</taxon>
        <taxon>Candidatus Methanoperedens</taxon>
    </lineage>
</organism>
<comment type="caution">
    <text evidence="8">The sequence shown here is derived from an EMBL/GenBank/DDBJ whole genome shotgun (WGS) entry which is preliminary data.</text>
</comment>
<evidence type="ECO:0000259" key="7">
    <source>
        <dbReference type="PROSITE" id="PS51918"/>
    </source>
</evidence>
<keyword evidence="5" id="KW-0408">Iron</keyword>
<dbReference type="GO" id="GO:0046872">
    <property type="term" value="F:metal ion binding"/>
    <property type="evidence" value="ECO:0007669"/>
    <property type="project" value="UniProtKB-KW"/>
</dbReference>
<dbReference type="PIRSF" id="PIRSF037420">
    <property type="entry name" value="PQQ_syn_pqqE"/>
    <property type="match status" value="1"/>
</dbReference>
<dbReference type="Proteomes" id="UP000050360">
    <property type="component" value="Unassembled WGS sequence"/>
</dbReference>
<dbReference type="GO" id="GO:0003824">
    <property type="term" value="F:catalytic activity"/>
    <property type="evidence" value="ECO:0007669"/>
    <property type="project" value="InterPro"/>
</dbReference>
<dbReference type="SUPFAM" id="SSF102114">
    <property type="entry name" value="Radical SAM enzymes"/>
    <property type="match status" value="1"/>
</dbReference>
<evidence type="ECO:0000256" key="6">
    <source>
        <dbReference type="ARBA" id="ARBA00023014"/>
    </source>
</evidence>
<dbReference type="EMBL" id="LKCM01000058">
    <property type="protein sequence ID" value="KPQ44753.1"/>
    <property type="molecule type" value="Genomic_DNA"/>
</dbReference>
<sequence>LSDCSINGTKFIIFTGGEPLLRADVFEILEYSSQIGLRTLLATNGTLLDDKKADFLSKLKNVFVQISIDGLSSVHDKFRGSKDAFVNAINGITLCKRYGVGVSISFTCTKLNIKEIPKIISLAEKLNVKTLKLRRFIASGRGLDNINTLDLTPDEVKNTVEKYQRLKTESRNKVKINMEQAPFQVLCDGTILGHDKNIHGGCSAGIALCVIGPTGIVRPCPSLGIDIGNIRESNLQTIWESSEILANLRNRKNLYGRCGICDYRSSCGGCRAAAYAQAGDCLAEDPMCWHDPPALVVEYKNVARIKMPRITVGVMQNLIV</sequence>